<evidence type="ECO:0000256" key="2">
    <source>
        <dbReference type="PROSITE-ProRule" id="PRU00335"/>
    </source>
</evidence>
<dbReference type="Pfam" id="PF00440">
    <property type="entry name" value="TetR_N"/>
    <property type="match status" value="1"/>
</dbReference>
<dbReference type="OrthoDB" id="9787680at2"/>
<dbReference type="RefSeq" id="WP_128353381.1">
    <property type="nucleotide sequence ID" value="NZ_QMHN01000006.1"/>
</dbReference>
<organism evidence="4 5">
    <name type="scientific">Pedobacter chitinilyticus</name>
    <dbReference type="NCBI Taxonomy" id="2233776"/>
    <lineage>
        <taxon>Bacteria</taxon>
        <taxon>Pseudomonadati</taxon>
        <taxon>Bacteroidota</taxon>
        <taxon>Sphingobacteriia</taxon>
        <taxon>Sphingobacteriales</taxon>
        <taxon>Sphingobacteriaceae</taxon>
        <taxon>Pedobacter</taxon>
    </lineage>
</organism>
<dbReference type="InterPro" id="IPR050624">
    <property type="entry name" value="HTH-type_Tx_Regulator"/>
</dbReference>
<proteinExistence type="predicted"/>
<dbReference type="InterPro" id="IPR001647">
    <property type="entry name" value="HTH_TetR"/>
</dbReference>
<reference evidence="4 5" key="1">
    <citation type="submission" date="2018-06" db="EMBL/GenBank/DDBJ databases">
        <title>Pedobacter endophyticus sp. nov., an endophytic bacterium isolated from a leaf of Triticum aestivum.</title>
        <authorList>
            <person name="Zhang L."/>
        </authorList>
    </citation>
    <scope>NUCLEOTIDE SEQUENCE [LARGE SCALE GENOMIC DNA]</scope>
    <source>
        <strain evidence="4 5">CM134L-2</strain>
    </source>
</reference>
<comment type="caution">
    <text evidence="4">The sequence shown here is derived from an EMBL/GenBank/DDBJ whole genome shotgun (WGS) entry which is preliminary data.</text>
</comment>
<keyword evidence="1 2" id="KW-0238">DNA-binding</keyword>
<dbReference type="EMBL" id="SAYW01000006">
    <property type="protein sequence ID" value="RWU04808.1"/>
    <property type="molecule type" value="Genomic_DNA"/>
</dbReference>
<evidence type="ECO:0000313" key="5">
    <source>
        <dbReference type="Proteomes" id="UP000284120"/>
    </source>
</evidence>
<name>A0A3S3QE60_9SPHI</name>
<feature type="DNA-binding region" description="H-T-H motif" evidence="2">
    <location>
        <begin position="24"/>
        <end position="43"/>
    </location>
</feature>
<dbReference type="Proteomes" id="UP000284120">
    <property type="component" value="Unassembled WGS sequence"/>
</dbReference>
<accession>A0A3S3QE60</accession>
<evidence type="ECO:0000313" key="4">
    <source>
        <dbReference type="EMBL" id="RWU04808.1"/>
    </source>
</evidence>
<gene>
    <name evidence="4" type="ORF">DPV69_16710</name>
</gene>
<dbReference type="SUPFAM" id="SSF46689">
    <property type="entry name" value="Homeodomain-like"/>
    <property type="match status" value="1"/>
</dbReference>
<dbReference type="PROSITE" id="PS50977">
    <property type="entry name" value="HTH_TETR_2"/>
    <property type="match status" value="1"/>
</dbReference>
<feature type="domain" description="HTH tetR-type" evidence="3">
    <location>
        <begin position="1"/>
        <end position="61"/>
    </location>
</feature>
<dbReference type="PRINTS" id="PR00455">
    <property type="entry name" value="HTHTETR"/>
</dbReference>
<dbReference type="InterPro" id="IPR009057">
    <property type="entry name" value="Homeodomain-like_sf"/>
</dbReference>
<evidence type="ECO:0000259" key="3">
    <source>
        <dbReference type="PROSITE" id="PS50977"/>
    </source>
</evidence>
<dbReference type="Pfam" id="PF13972">
    <property type="entry name" value="TetR"/>
    <property type="match status" value="1"/>
</dbReference>
<dbReference type="PANTHER" id="PTHR43479:SF12">
    <property type="entry name" value="TRANSCRIPTIONAL REGULATORY PROTEIN"/>
    <property type="match status" value="1"/>
</dbReference>
<dbReference type="AlphaFoldDB" id="A0A3S3QE60"/>
<dbReference type="GO" id="GO:0003677">
    <property type="term" value="F:DNA binding"/>
    <property type="evidence" value="ECO:0007669"/>
    <property type="project" value="UniProtKB-UniRule"/>
</dbReference>
<dbReference type="PANTHER" id="PTHR43479">
    <property type="entry name" value="ACREF/ENVCD OPERON REPRESSOR-RELATED"/>
    <property type="match status" value="1"/>
</dbReference>
<keyword evidence="5" id="KW-1185">Reference proteome</keyword>
<protein>
    <submittedName>
        <fullName evidence="4">TetR/AcrR family transcriptional regulator</fullName>
    </submittedName>
</protein>
<sequence length="195" mass="22650">MKSKEKILNAALLLYNEQGIRNITTRHIAASIGMSGGNLHYHFKHTEDIIRALFDELALAYDGLMANAQSVPLDLSAIAFLTESSFKLVNKYRFIFINFVEIGNWIPEIRDAYYQLIRKREQQFLKVFENLIANGIFRDDIPTSNKSGLVKQFFIINDFWLSHNELTDQHVGEDALNEYQNAIDVLLWPYLKRHQ</sequence>
<evidence type="ECO:0000256" key="1">
    <source>
        <dbReference type="ARBA" id="ARBA00023125"/>
    </source>
</evidence>
<dbReference type="InterPro" id="IPR025722">
    <property type="entry name" value="TetR"/>
</dbReference>
<dbReference type="Gene3D" id="1.10.357.10">
    <property type="entry name" value="Tetracycline Repressor, domain 2"/>
    <property type="match status" value="1"/>
</dbReference>